<dbReference type="OrthoDB" id="2939176at2759"/>
<dbReference type="Proteomes" id="UP000284706">
    <property type="component" value="Unassembled WGS sequence"/>
</dbReference>
<dbReference type="EMBL" id="NHYE01001428">
    <property type="protein sequence ID" value="PPQ95350.1"/>
    <property type="molecule type" value="Genomic_DNA"/>
</dbReference>
<proteinExistence type="predicted"/>
<comment type="caution">
    <text evidence="1">The sequence shown here is derived from an EMBL/GenBank/DDBJ whole genome shotgun (WGS) entry which is preliminary data.</text>
</comment>
<evidence type="ECO:0000313" key="2">
    <source>
        <dbReference type="Proteomes" id="UP000284706"/>
    </source>
</evidence>
<accession>A0A409XX58</accession>
<dbReference type="Gene3D" id="1.20.1280.50">
    <property type="match status" value="1"/>
</dbReference>
<name>A0A409XX58_9AGAR</name>
<dbReference type="AlphaFoldDB" id="A0A409XX58"/>
<evidence type="ECO:0000313" key="1">
    <source>
        <dbReference type="EMBL" id="PPQ95350.1"/>
    </source>
</evidence>
<dbReference type="InParanoid" id="A0A409XX58"/>
<dbReference type="Gene3D" id="3.80.10.10">
    <property type="entry name" value="Ribonuclease Inhibitor"/>
    <property type="match status" value="1"/>
</dbReference>
<reference evidence="1 2" key="1">
    <citation type="journal article" date="2018" name="Evol. Lett.">
        <title>Horizontal gene cluster transfer increased hallucinogenic mushroom diversity.</title>
        <authorList>
            <person name="Reynolds H.T."/>
            <person name="Vijayakumar V."/>
            <person name="Gluck-Thaler E."/>
            <person name="Korotkin H.B."/>
            <person name="Matheny P.B."/>
            <person name="Slot J.C."/>
        </authorList>
    </citation>
    <scope>NUCLEOTIDE SEQUENCE [LARGE SCALE GENOMIC DNA]</scope>
    <source>
        <strain evidence="1 2">SRW20</strain>
    </source>
</reference>
<dbReference type="STRING" id="231916.A0A409XX58"/>
<organism evidence="1 2">
    <name type="scientific">Gymnopilus dilepis</name>
    <dbReference type="NCBI Taxonomy" id="231916"/>
    <lineage>
        <taxon>Eukaryota</taxon>
        <taxon>Fungi</taxon>
        <taxon>Dikarya</taxon>
        <taxon>Basidiomycota</taxon>
        <taxon>Agaricomycotina</taxon>
        <taxon>Agaricomycetes</taxon>
        <taxon>Agaricomycetidae</taxon>
        <taxon>Agaricales</taxon>
        <taxon>Agaricineae</taxon>
        <taxon>Hymenogastraceae</taxon>
        <taxon>Gymnopilus</taxon>
    </lineage>
</organism>
<sequence length="499" mass="56340">MPSTNALTEGQTDFPSSQPVYLTLPPELLCEIFSYICDRTEPLDLIPSKEYIIPGPYFLGRICRHWRDFVFSSPSLWTYMHLVQPALLSKRKSQVLVALLAEYLGHSEGLPLTIRVGIRHTGLPYTGGQIQRFYQPIFELLAAEHHRWKTIEMFDSTYFVTEYMNPSLPQFPLLHSASFGTPVRPSVATVDVTLLQNAPSLHNLSLTGMTLPDGAPVYHHLTYLTASKLFCEDVLALLRRTPNLQSCVLIDMRGSASARATPRTLRPITLMHLESLTARNCAALDELLEGIQSVSSLRDFRCTASAGHHPSLTSLKHLLQRSRCKLETLQIGMGLHLLQEGVAKHIEPLLQLSETLTRLMLRFGMDEKFPETVARILDPVRMHPPSHTSETDEAEEKSPVVCPNLKHLEMEFYGGSVQPVLRMLKNRWSLGIAPQPNSGPVQYGGRDFVRISSARFPEWCRRQVMLQLTEQIEEGLAIDFVPETSEERMIKLLFDSGFQ</sequence>
<keyword evidence="2" id="KW-1185">Reference proteome</keyword>
<dbReference type="SUPFAM" id="SSF52047">
    <property type="entry name" value="RNI-like"/>
    <property type="match status" value="1"/>
</dbReference>
<gene>
    <name evidence="1" type="ORF">CVT26_008195</name>
</gene>
<dbReference type="InterPro" id="IPR032675">
    <property type="entry name" value="LRR_dom_sf"/>
</dbReference>
<protein>
    <submittedName>
        <fullName evidence="1">Uncharacterized protein</fullName>
    </submittedName>
</protein>